<evidence type="ECO:0000313" key="2">
    <source>
        <dbReference type="Proteomes" id="UP000001933"/>
    </source>
</evidence>
<protein>
    <submittedName>
        <fullName evidence="1">Hypothetical cytosolic protein</fullName>
    </submittedName>
</protein>
<name>Q2LX54_SYNAS</name>
<keyword evidence="2" id="KW-1185">Reference proteome</keyword>
<dbReference type="HOGENOM" id="CLU_2620771_0_0_7"/>
<dbReference type="AlphaFoldDB" id="Q2LX54"/>
<accession>Q2LX54</accession>
<sequence length="78" mass="9308">MPLPLCLIISGCQPPLAVFVLMDMYLKDFFSFRQYLTLYALFSRKEYKGRFHNKSLFDIRMQVQYFTGHKKSPLDHPE</sequence>
<dbReference type="Proteomes" id="UP000001933">
    <property type="component" value="Chromosome"/>
</dbReference>
<dbReference type="InParanoid" id="Q2LX54"/>
<gene>
    <name evidence="1" type="ORF">SYN_01070</name>
</gene>
<dbReference type="EMBL" id="CP000252">
    <property type="protein sequence ID" value="ABC78664.1"/>
    <property type="molecule type" value="Genomic_DNA"/>
</dbReference>
<dbReference type="STRING" id="56780.SYN_01070"/>
<proteinExistence type="predicted"/>
<evidence type="ECO:0000313" key="1">
    <source>
        <dbReference type="EMBL" id="ABC78664.1"/>
    </source>
</evidence>
<dbReference type="KEGG" id="sat:SYN_01070"/>
<organism evidence="1 2">
    <name type="scientific">Syntrophus aciditrophicus (strain SB)</name>
    <dbReference type="NCBI Taxonomy" id="56780"/>
    <lineage>
        <taxon>Bacteria</taxon>
        <taxon>Pseudomonadati</taxon>
        <taxon>Thermodesulfobacteriota</taxon>
        <taxon>Syntrophia</taxon>
        <taxon>Syntrophales</taxon>
        <taxon>Syntrophaceae</taxon>
        <taxon>Syntrophus</taxon>
    </lineage>
</organism>
<reference evidence="1 2" key="1">
    <citation type="journal article" date="2007" name="Proc. Natl. Acad. Sci. U.S.A.">
        <title>The genome of Syntrophus aciditrophicus: life at the thermodynamic limit of microbial growth.</title>
        <authorList>
            <person name="McInerney M.J."/>
            <person name="Rohlin L."/>
            <person name="Mouttaki H."/>
            <person name="Kim U."/>
            <person name="Krupp R.S."/>
            <person name="Rios-Hernandez L."/>
            <person name="Sieber J."/>
            <person name="Struchtemeyer C.G."/>
            <person name="Bhattacharyya A."/>
            <person name="Campbell J.W."/>
            <person name="Gunsalus R.P."/>
        </authorList>
    </citation>
    <scope>NUCLEOTIDE SEQUENCE [LARGE SCALE GENOMIC DNA]</scope>
    <source>
        <strain evidence="1 2">SB</strain>
    </source>
</reference>